<gene>
    <name evidence="1" type="ORF">QAD02_006357</name>
</gene>
<sequence>MPASERDEPHSNGNVTRERGLIYINNLDETLLFPLGVEDGKVSLQNLKRYVTQNAEGLLRWTSHTWVAMSMDDKGCFMIHDENCEYKVHCPGPSRDQNTNMVEREREKNVMNVLERMQVNRDSKNGAKGAKNAKKKKERALQIYWKYRPHGGTDYESKIKNPIELIIDDQTDWTIERLINDAIATLRTDNNQHLFHNALNELATKKSNSVIRGFLTKDADSCGLFNWMRDYEPSSKQKTALVLLTTGHSDHPAFRAGPASVVLQPRQPRAQVSRDSNESPSFGVIPKVQRLPSQPSPRDVANQVRREASQPFDWPTSESSATARQHYQPCPQPLPISPGRNQFGCQTNRHSSRHSLFPVPFEQVPPPPQQLPNPIFKKPTATGRRSSATSVYSASGSESTPAKRARETIPSASSAAPSLPSRKKLLPPSAFTFPNSGSQPEQATLRPATAAVKIANVQSATQNKGHTTPRHRIVEFLERVPTPMTSLIGLELISFGEVIGAGQFGKVKKANVKGMSRGVAVKIMPSRNTKQIAKEVLALSKFTHDNLTKIHGVACDSHHVYIVMEFIDGLNLKEALFDGSIESKIQFTEFDRHDICLGIAQGIEYLHAPYIKTIHRDLKPENVMIDRISKIPKICDFGYAKDLLKAAVLETTDDSLRFTGTPLYQAPEVFLHEQGCSFASDVWSLACTITELYRTEHIWPAKHKEELKNIFVSKQTPEMLGIPHHLKNCIAGCFSYDPRSRPKADVIANCCLQMEDIQNTSAVANSNMS</sequence>
<organism evidence="1 2">
    <name type="scientific">Eretmocerus hayati</name>
    <dbReference type="NCBI Taxonomy" id="131215"/>
    <lineage>
        <taxon>Eukaryota</taxon>
        <taxon>Metazoa</taxon>
        <taxon>Ecdysozoa</taxon>
        <taxon>Arthropoda</taxon>
        <taxon>Hexapoda</taxon>
        <taxon>Insecta</taxon>
        <taxon>Pterygota</taxon>
        <taxon>Neoptera</taxon>
        <taxon>Endopterygota</taxon>
        <taxon>Hymenoptera</taxon>
        <taxon>Apocrita</taxon>
        <taxon>Proctotrupomorpha</taxon>
        <taxon>Chalcidoidea</taxon>
        <taxon>Aphelinidae</taxon>
        <taxon>Aphelininae</taxon>
        <taxon>Eretmocerus</taxon>
    </lineage>
</organism>
<proteinExistence type="predicted"/>
<name>A0ACC2N4U6_9HYME</name>
<dbReference type="Proteomes" id="UP001239111">
    <property type="component" value="Chromosome 4"/>
</dbReference>
<evidence type="ECO:0000313" key="1">
    <source>
        <dbReference type="EMBL" id="KAJ8664695.1"/>
    </source>
</evidence>
<dbReference type="EMBL" id="CM056744">
    <property type="protein sequence ID" value="KAJ8664695.1"/>
    <property type="molecule type" value="Genomic_DNA"/>
</dbReference>
<evidence type="ECO:0000313" key="2">
    <source>
        <dbReference type="Proteomes" id="UP001239111"/>
    </source>
</evidence>
<comment type="caution">
    <text evidence="1">The sequence shown here is derived from an EMBL/GenBank/DDBJ whole genome shotgun (WGS) entry which is preliminary data.</text>
</comment>
<accession>A0ACC2N4U6</accession>
<protein>
    <submittedName>
        <fullName evidence="1">Uncharacterized protein</fullName>
    </submittedName>
</protein>
<keyword evidence="2" id="KW-1185">Reference proteome</keyword>
<reference evidence="1" key="1">
    <citation type="submission" date="2023-04" db="EMBL/GenBank/DDBJ databases">
        <title>A chromosome-level genome assembly of the parasitoid wasp Eretmocerus hayati.</title>
        <authorList>
            <person name="Zhong Y."/>
            <person name="Liu S."/>
            <person name="Liu Y."/>
        </authorList>
    </citation>
    <scope>NUCLEOTIDE SEQUENCE</scope>
    <source>
        <strain evidence="1">ZJU_SS_LIU_2023</strain>
    </source>
</reference>